<organism evidence="1 2">
    <name type="scientific">Pangasius djambal</name>
    <dbReference type="NCBI Taxonomy" id="1691987"/>
    <lineage>
        <taxon>Eukaryota</taxon>
        <taxon>Metazoa</taxon>
        <taxon>Chordata</taxon>
        <taxon>Craniata</taxon>
        <taxon>Vertebrata</taxon>
        <taxon>Euteleostomi</taxon>
        <taxon>Actinopterygii</taxon>
        <taxon>Neopterygii</taxon>
        <taxon>Teleostei</taxon>
        <taxon>Ostariophysi</taxon>
        <taxon>Siluriformes</taxon>
        <taxon>Pangasiidae</taxon>
        <taxon>Pangasius</taxon>
    </lineage>
</organism>
<accession>A0ACC5Z418</accession>
<name>A0ACC5Z418_9TELE</name>
<dbReference type="Proteomes" id="UP000830395">
    <property type="component" value="Chromosome 17"/>
</dbReference>
<keyword evidence="2" id="KW-1185">Reference proteome</keyword>
<dbReference type="EMBL" id="CM040991">
    <property type="protein sequence ID" value="MCJ8742858.1"/>
    <property type="molecule type" value="Genomic_DNA"/>
</dbReference>
<sequence length="156" mass="17786">MSADAEAEAEAFNDFLTVLLEEIRDEINLPLGRSAPEAVERPPEDAETENSTPLDEVKAKKKVRRGTRGRGRKINYKNVEDKEAEQNGGRKELTDAKASRDQHERQTERKSQTHTRVWTRRDRACESGWRGPAHCDQRDRRVPRRSAQETPSHAGA</sequence>
<protein>
    <submittedName>
        <fullName evidence="1">Uncharacterized protein</fullName>
    </submittedName>
</protein>
<gene>
    <name evidence="1" type="ORF">PDJAM_G00086990</name>
</gene>
<reference evidence="1" key="1">
    <citation type="submission" date="2020-02" db="EMBL/GenBank/DDBJ databases">
        <title>Genome sequencing of the panga catfish, Pangasius djambal.</title>
        <authorList>
            <person name="Wen M."/>
            <person name="Zahm M."/>
            <person name="Roques C."/>
            <person name="Cabau C."/>
            <person name="Klopp C."/>
            <person name="Donnadieu C."/>
            <person name="Jouanno E."/>
            <person name="Avarre J.-C."/>
            <person name="Campet M."/>
            <person name="Ha T."/>
            <person name="Dugue R."/>
            <person name="Lampietro C."/>
            <person name="Louis A."/>
            <person name="Herpin A."/>
            <person name="Echchiki A."/>
            <person name="Berthelot C."/>
            <person name="Parey E."/>
            <person name="Roest-Crollius H."/>
            <person name="Braasch I."/>
            <person name="Postlethwait J.H."/>
            <person name="Bobe J."/>
            <person name="Montfort J."/>
            <person name="Bouchez O."/>
            <person name="Begum T."/>
            <person name="Schartl M."/>
            <person name="Gustiano R."/>
            <person name="Guiguen Y."/>
        </authorList>
    </citation>
    <scope>NUCLEOTIDE SEQUENCE</scope>
    <source>
        <strain evidence="1">Pdj_M5554</strain>
    </source>
</reference>
<evidence type="ECO:0000313" key="1">
    <source>
        <dbReference type="EMBL" id="MCJ8742858.1"/>
    </source>
</evidence>
<comment type="caution">
    <text evidence="1">The sequence shown here is derived from an EMBL/GenBank/DDBJ whole genome shotgun (WGS) entry which is preliminary data.</text>
</comment>
<proteinExistence type="predicted"/>
<evidence type="ECO:0000313" key="2">
    <source>
        <dbReference type="Proteomes" id="UP000830395"/>
    </source>
</evidence>